<keyword evidence="3" id="KW-0479">Metal-binding</keyword>
<dbReference type="EMBL" id="JAVRRF010000002">
    <property type="protein sequence ID" value="KAK5067687.1"/>
    <property type="molecule type" value="Genomic_DNA"/>
</dbReference>
<protein>
    <submittedName>
        <fullName evidence="9">Cytochrome c oxidase copper chaperone</fullName>
    </submittedName>
</protein>
<evidence type="ECO:0000256" key="5">
    <source>
        <dbReference type="ARBA" id="ARBA00023128"/>
    </source>
</evidence>
<comment type="similarity">
    <text evidence="2">Belongs to the COX17 family.</text>
</comment>
<sequence>MGWFSSSPTPAQPAAVTQPSTPNNLASNVKPAAGGEKVKPCCVCKDEKSQRDECMLFSRADDPQEDCKSLVGKYKDCMAGYGFKI</sequence>
<keyword evidence="10" id="KW-1185">Reference proteome</keyword>
<reference evidence="9 10" key="1">
    <citation type="submission" date="2023-08" db="EMBL/GenBank/DDBJ databases">
        <title>Black Yeasts Isolated from many extreme environments.</title>
        <authorList>
            <person name="Coleine C."/>
            <person name="Stajich J.E."/>
            <person name="Selbmann L."/>
        </authorList>
    </citation>
    <scope>NUCLEOTIDE SEQUENCE [LARGE SCALE GENOMIC DNA]</scope>
    <source>
        <strain evidence="9 10">CCFEE 6328</strain>
    </source>
</reference>
<keyword evidence="6" id="KW-1015">Disulfide bond</keyword>
<evidence type="ECO:0000313" key="10">
    <source>
        <dbReference type="Proteomes" id="UP001345691"/>
    </source>
</evidence>
<dbReference type="PROSITE" id="PS51808">
    <property type="entry name" value="CHCH"/>
    <property type="match status" value="1"/>
</dbReference>
<keyword evidence="4" id="KW-0186">Copper</keyword>
<evidence type="ECO:0000256" key="1">
    <source>
        <dbReference type="ARBA" id="ARBA00004569"/>
    </source>
</evidence>
<dbReference type="Proteomes" id="UP001345691">
    <property type="component" value="Unassembled WGS sequence"/>
</dbReference>
<evidence type="ECO:0000256" key="3">
    <source>
        <dbReference type="ARBA" id="ARBA00022723"/>
    </source>
</evidence>
<dbReference type="InterPro" id="IPR009069">
    <property type="entry name" value="Cys_alpha_HP_mot_SF"/>
</dbReference>
<feature type="region of interest" description="Disordered" evidence="8">
    <location>
        <begin position="1"/>
        <end position="37"/>
    </location>
</feature>
<gene>
    <name evidence="9" type="primary">COX17</name>
    <name evidence="9" type="ORF">LTR69_001676</name>
</gene>
<dbReference type="PANTHER" id="PTHR16719">
    <property type="entry name" value="CYTOCHROME C OXIDASE COPPER CHAPERONE"/>
    <property type="match status" value="1"/>
</dbReference>
<dbReference type="SUPFAM" id="SSF47072">
    <property type="entry name" value="Cysteine alpha-hairpin motif"/>
    <property type="match status" value="1"/>
</dbReference>
<comment type="caution">
    <text evidence="9">The sequence shown here is derived from an EMBL/GenBank/DDBJ whole genome shotgun (WGS) entry which is preliminary data.</text>
</comment>
<feature type="compositionally biased region" description="Low complexity" evidence="8">
    <location>
        <begin position="1"/>
        <end position="22"/>
    </location>
</feature>
<evidence type="ECO:0000256" key="4">
    <source>
        <dbReference type="ARBA" id="ARBA00023008"/>
    </source>
</evidence>
<name>A0ABR0JP01_9EURO</name>
<evidence type="ECO:0000256" key="6">
    <source>
        <dbReference type="ARBA" id="ARBA00023157"/>
    </source>
</evidence>
<dbReference type="Gene3D" id="1.10.287.1130">
    <property type="entry name" value="CytochromE C oxidase copper chaperone"/>
    <property type="match status" value="1"/>
</dbReference>
<evidence type="ECO:0000256" key="2">
    <source>
        <dbReference type="ARBA" id="ARBA00009241"/>
    </source>
</evidence>
<evidence type="ECO:0000256" key="7">
    <source>
        <dbReference type="ARBA" id="ARBA00023186"/>
    </source>
</evidence>
<dbReference type="InterPro" id="IPR007745">
    <property type="entry name" value="Cyt_c_oxidase_Cu-chaperone"/>
</dbReference>
<evidence type="ECO:0000256" key="8">
    <source>
        <dbReference type="SAM" id="MobiDB-lite"/>
    </source>
</evidence>
<proteinExistence type="inferred from homology"/>
<dbReference type="Pfam" id="PF05051">
    <property type="entry name" value="COX17"/>
    <property type="match status" value="1"/>
</dbReference>
<comment type="subcellular location">
    <subcellularLocation>
        <location evidence="1">Mitochondrion intermembrane space</location>
    </subcellularLocation>
</comment>
<evidence type="ECO:0000313" key="9">
    <source>
        <dbReference type="EMBL" id="KAK5067687.1"/>
    </source>
</evidence>
<keyword evidence="5" id="KW-0496">Mitochondrion</keyword>
<organism evidence="9 10">
    <name type="scientific">Exophiala sideris</name>
    <dbReference type="NCBI Taxonomy" id="1016849"/>
    <lineage>
        <taxon>Eukaryota</taxon>
        <taxon>Fungi</taxon>
        <taxon>Dikarya</taxon>
        <taxon>Ascomycota</taxon>
        <taxon>Pezizomycotina</taxon>
        <taxon>Eurotiomycetes</taxon>
        <taxon>Chaetothyriomycetidae</taxon>
        <taxon>Chaetothyriales</taxon>
        <taxon>Herpotrichiellaceae</taxon>
        <taxon>Exophiala</taxon>
    </lineage>
</organism>
<dbReference type="PANTHER" id="PTHR16719:SF0">
    <property type="entry name" value="CYTOCHROME C OXIDASE COPPER CHAPERONE"/>
    <property type="match status" value="1"/>
</dbReference>
<keyword evidence="7" id="KW-0143">Chaperone</keyword>
<accession>A0ABR0JP01</accession>